<dbReference type="SUPFAM" id="SSF56214">
    <property type="entry name" value="4'-phosphopantetheinyl transferase"/>
    <property type="match status" value="1"/>
</dbReference>
<evidence type="ECO:0000313" key="3">
    <source>
        <dbReference type="EMBL" id="MEU3556121.1"/>
    </source>
</evidence>
<dbReference type="EMBL" id="JBEZUR010000027">
    <property type="protein sequence ID" value="MEU3556121.1"/>
    <property type="molecule type" value="Genomic_DNA"/>
</dbReference>
<comment type="caution">
    <text evidence="3">The sequence shown here is derived from an EMBL/GenBank/DDBJ whole genome shotgun (WGS) entry which is preliminary data.</text>
</comment>
<organism evidence="3 4">
    <name type="scientific">Streptomyces fragilis</name>
    <dbReference type="NCBI Taxonomy" id="67301"/>
    <lineage>
        <taxon>Bacteria</taxon>
        <taxon>Bacillati</taxon>
        <taxon>Actinomycetota</taxon>
        <taxon>Actinomycetes</taxon>
        <taxon>Kitasatosporales</taxon>
        <taxon>Streptomycetaceae</taxon>
        <taxon>Streptomyces</taxon>
    </lineage>
</organism>
<keyword evidence="4" id="KW-1185">Reference proteome</keyword>
<dbReference type="Gene3D" id="3.90.470.20">
    <property type="entry name" value="4'-phosphopantetheinyl transferase domain"/>
    <property type="match status" value="1"/>
</dbReference>
<gene>
    <name evidence="3" type="ORF">AB0E65_18160</name>
</gene>
<dbReference type="GO" id="GO:0016740">
    <property type="term" value="F:transferase activity"/>
    <property type="evidence" value="ECO:0007669"/>
    <property type="project" value="UniProtKB-KW"/>
</dbReference>
<name>A0ABV2YK77_9ACTN</name>
<dbReference type="InterPro" id="IPR037143">
    <property type="entry name" value="4-PPantetheinyl_Trfase_dom_sf"/>
</dbReference>
<dbReference type="InterPro" id="IPR008278">
    <property type="entry name" value="4-PPantetheinyl_Trfase_dom"/>
</dbReference>
<proteinExistence type="predicted"/>
<evidence type="ECO:0000259" key="2">
    <source>
        <dbReference type="Pfam" id="PF01648"/>
    </source>
</evidence>
<evidence type="ECO:0000313" key="4">
    <source>
        <dbReference type="Proteomes" id="UP001550850"/>
    </source>
</evidence>
<feature type="domain" description="4'-phosphopantetheinyl transferase" evidence="2">
    <location>
        <begin position="124"/>
        <end position="188"/>
    </location>
</feature>
<sequence length="254" mass="26964">MSDVMGHRVAARTWLWWCPVPADRSPDPTPDPDPTGAELGAVSPARRAQGAAARYALLEGLGRLGLIPDGPDRAARTGLTGPGAVRRVTWDGRPVGAGVQFSLAHTARWALAAVRQADGAPTGFGVDAEDDWDGAARNLHRFATPAELDVLAAALPERPEPAGPVPVHLWCAKEALSKATGRGFVVAPRRYRLQPGTDPAHPLLLAVDAPRQAEAPRCVQVRAGTRRVLPPTAWAVAEYPLRSTEHEGNEASQP</sequence>
<dbReference type="Proteomes" id="UP001550850">
    <property type="component" value="Unassembled WGS sequence"/>
</dbReference>
<keyword evidence="1 3" id="KW-0808">Transferase</keyword>
<accession>A0ABV2YK77</accession>
<protein>
    <submittedName>
        <fullName evidence="3">4'-phosphopantetheinyl transferase superfamily protein</fullName>
    </submittedName>
</protein>
<dbReference type="Pfam" id="PF01648">
    <property type="entry name" value="ACPS"/>
    <property type="match status" value="1"/>
</dbReference>
<evidence type="ECO:0000256" key="1">
    <source>
        <dbReference type="ARBA" id="ARBA00022679"/>
    </source>
</evidence>
<dbReference type="RefSeq" id="WP_108953356.1">
    <property type="nucleotide sequence ID" value="NZ_BEVZ01000002.1"/>
</dbReference>
<reference evidence="3 4" key="1">
    <citation type="submission" date="2024-06" db="EMBL/GenBank/DDBJ databases">
        <title>The Natural Products Discovery Center: Release of the First 8490 Sequenced Strains for Exploring Actinobacteria Biosynthetic Diversity.</title>
        <authorList>
            <person name="Kalkreuter E."/>
            <person name="Kautsar S.A."/>
            <person name="Yang D."/>
            <person name="Bader C.D."/>
            <person name="Teijaro C.N."/>
            <person name="Fluegel L."/>
            <person name="Davis C.M."/>
            <person name="Simpson J.R."/>
            <person name="Lauterbach L."/>
            <person name="Steele A.D."/>
            <person name="Gui C."/>
            <person name="Meng S."/>
            <person name="Li G."/>
            <person name="Viehrig K."/>
            <person name="Ye F."/>
            <person name="Su P."/>
            <person name="Kiefer A.F."/>
            <person name="Nichols A."/>
            <person name="Cepeda A.J."/>
            <person name="Yan W."/>
            <person name="Fan B."/>
            <person name="Jiang Y."/>
            <person name="Adhikari A."/>
            <person name="Zheng C.-J."/>
            <person name="Schuster L."/>
            <person name="Cowan T.M."/>
            <person name="Smanski M.J."/>
            <person name="Chevrette M.G."/>
            <person name="De Carvalho L.P.S."/>
            <person name="Shen B."/>
        </authorList>
    </citation>
    <scope>NUCLEOTIDE SEQUENCE [LARGE SCALE GENOMIC DNA]</scope>
    <source>
        <strain evidence="3 4">NPDC038104</strain>
    </source>
</reference>